<dbReference type="SMART" id="SM00448">
    <property type="entry name" value="REC"/>
    <property type="match status" value="1"/>
</dbReference>
<sequence>MPGHTILLVEDDQRLADLVAGFLARHGFRVRAVASAEAAEQQFARLRPDLCILDIHLDGPVDGLSLCRGLRARFDGPLLFLTARVEDEDELASLAAGADDFLRKPVKPEILLARLRALLRRAGPRARVEVGALRIDPRAREVRARGQVLALTDAEFDLLCFLATRAGRVVSREELVWGLRGIPYDGLDRSMDVRVSKLRRKLSGPGANAATIKSVRGAGYLLVPAEAPR</sequence>
<dbReference type="PROSITE" id="PS51755">
    <property type="entry name" value="OMPR_PHOB"/>
    <property type="match status" value="1"/>
</dbReference>
<dbReference type="GO" id="GO:0000976">
    <property type="term" value="F:transcription cis-regulatory region binding"/>
    <property type="evidence" value="ECO:0007669"/>
    <property type="project" value="TreeGrafter"/>
</dbReference>
<evidence type="ECO:0000313" key="6">
    <source>
        <dbReference type="EMBL" id="EDM78864.1"/>
    </source>
</evidence>
<organism evidence="6 7">
    <name type="scientific">Plesiocystis pacifica SIR-1</name>
    <dbReference type="NCBI Taxonomy" id="391625"/>
    <lineage>
        <taxon>Bacteria</taxon>
        <taxon>Pseudomonadati</taxon>
        <taxon>Myxococcota</taxon>
        <taxon>Polyangia</taxon>
        <taxon>Nannocystales</taxon>
        <taxon>Nannocystaceae</taxon>
        <taxon>Plesiocystis</taxon>
    </lineage>
</organism>
<evidence type="ECO:0000313" key="7">
    <source>
        <dbReference type="Proteomes" id="UP000005801"/>
    </source>
</evidence>
<evidence type="ECO:0000259" key="5">
    <source>
        <dbReference type="PROSITE" id="PS51755"/>
    </source>
</evidence>
<dbReference type="PROSITE" id="PS50110">
    <property type="entry name" value="RESPONSE_REGULATORY"/>
    <property type="match status" value="1"/>
</dbReference>
<evidence type="ECO:0000259" key="4">
    <source>
        <dbReference type="PROSITE" id="PS50110"/>
    </source>
</evidence>
<dbReference type="SMART" id="SM00862">
    <property type="entry name" value="Trans_reg_C"/>
    <property type="match status" value="1"/>
</dbReference>
<protein>
    <submittedName>
        <fullName evidence="6">DNA-binding response regulator</fullName>
    </submittedName>
</protein>
<name>A6G5C1_9BACT</name>
<proteinExistence type="predicted"/>
<reference evidence="6 7" key="1">
    <citation type="submission" date="2007-06" db="EMBL/GenBank/DDBJ databases">
        <authorList>
            <person name="Shimkets L."/>
            <person name="Ferriera S."/>
            <person name="Johnson J."/>
            <person name="Kravitz S."/>
            <person name="Beeson K."/>
            <person name="Sutton G."/>
            <person name="Rogers Y.-H."/>
            <person name="Friedman R."/>
            <person name="Frazier M."/>
            <person name="Venter J.C."/>
        </authorList>
    </citation>
    <scope>NUCLEOTIDE SEQUENCE [LARGE SCALE GENOMIC DNA]</scope>
    <source>
        <strain evidence="6 7">SIR-1</strain>
    </source>
</reference>
<dbReference type="RefSeq" id="WP_006971920.1">
    <property type="nucleotide sequence ID" value="NZ_ABCS01000025.1"/>
</dbReference>
<dbReference type="eggNOG" id="COG0745">
    <property type="taxonomic scope" value="Bacteria"/>
</dbReference>
<keyword evidence="1 3" id="KW-0238">DNA-binding</keyword>
<dbReference type="InterPro" id="IPR011006">
    <property type="entry name" value="CheY-like_superfamily"/>
</dbReference>
<dbReference type="CDD" id="cd00383">
    <property type="entry name" value="trans_reg_C"/>
    <property type="match status" value="1"/>
</dbReference>
<feature type="DNA-binding region" description="OmpR/PhoB-type" evidence="3">
    <location>
        <begin position="125"/>
        <end position="224"/>
    </location>
</feature>
<keyword evidence="2" id="KW-0597">Phosphoprotein</keyword>
<evidence type="ECO:0000256" key="2">
    <source>
        <dbReference type="PROSITE-ProRule" id="PRU00169"/>
    </source>
</evidence>
<dbReference type="Gene3D" id="1.10.10.10">
    <property type="entry name" value="Winged helix-like DNA-binding domain superfamily/Winged helix DNA-binding domain"/>
    <property type="match status" value="1"/>
</dbReference>
<dbReference type="STRING" id="391625.PPSIR1_03308"/>
<dbReference type="Pfam" id="PF00486">
    <property type="entry name" value="Trans_reg_C"/>
    <property type="match status" value="1"/>
</dbReference>
<dbReference type="InterPro" id="IPR001867">
    <property type="entry name" value="OmpR/PhoB-type_DNA-bd"/>
</dbReference>
<dbReference type="InterPro" id="IPR001789">
    <property type="entry name" value="Sig_transdc_resp-reg_receiver"/>
</dbReference>
<dbReference type="AlphaFoldDB" id="A6G5C1"/>
<feature type="modified residue" description="4-aspartylphosphate" evidence="2">
    <location>
        <position position="54"/>
    </location>
</feature>
<dbReference type="InterPro" id="IPR016032">
    <property type="entry name" value="Sig_transdc_resp-reg_C-effctor"/>
</dbReference>
<dbReference type="OrthoDB" id="9793321at2"/>
<dbReference type="InterPro" id="IPR036388">
    <property type="entry name" value="WH-like_DNA-bd_sf"/>
</dbReference>
<dbReference type="InterPro" id="IPR039420">
    <property type="entry name" value="WalR-like"/>
</dbReference>
<evidence type="ECO:0000256" key="1">
    <source>
        <dbReference type="ARBA" id="ARBA00023125"/>
    </source>
</evidence>
<feature type="domain" description="Response regulatory" evidence="4">
    <location>
        <begin position="5"/>
        <end position="119"/>
    </location>
</feature>
<dbReference type="EMBL" id="ABCS01000025">
    <property type="protein sequence ID" value="EDM78864.1"/>
    <property type="molecule type" value="Genomic_DNA"/>
</dbReference>
<comment type="caution">
    <text evidence="6">The sequence shown here is derived from an EMBL/GenBank/DDBJ whole genome shotgun (WGS) entry which is preliminary data.</text>
</comment>
<dbReference type="Proteomes" id="UP000005801">
    <property type="component" value="Unassembled WGS sequence"/>
</dbReference>
<accession>A6G5C1</accession>
<dbReference type="GO" id="GO:0005829">
    <property type="term" value="C:cytosol"/>
    <property type="evidence" value="ECO:0007669"/>
    <property type="project" value="TreeGrafter"/>
</dbReference>
<evidence type="ECO:0000256" key="3">
    <source>
        <dbReference type="PROSITE-ProRule" id="PRU01091"/>
    </source>
</evidence>
<gene>
    <name evidence="6" type="ORF">PPSIR1_03308</name>
</gene>
<feature type="domain" description="OmpR/PhoB-type" evidence="5">
    <location>
        <begin position="125"/>
        <end position="224"/>
    </location>
</feature>
<dbReference type="PANTHER" id="PTHR48111:SF47">
    <property type="entry name" value="TRANSCRIPTIONAL REGULATORY PROTEIN RSTA"/>
    <property type="match status" value="1"/>
</dbReference>
<dbReference type="SUPFAM" id="SSF52172">
    <property type="entry name" value="CheY-like"/>
    <property type="match status" value="1"/>
</dbReference>
<dbReference type="Gene3D" id="3.40.50.2300">
    <property type="match status" value="1"/>
</dbReference>
<keyword evidence="7" id="KW-1185">Reference proteome</keyword>
<dbReference type="GO" id="GO:0032993">
    <property type="term" value="C:protein-DNA complex"/>
    <property type="evidence" value="ECO:0007669"/>
    <property type="project" value="TreeGrafter"/>
</dbReference>
<dbReference type="SUPFAM" id="SSF46894">
    <property type="entry name" value="C-terminal effector domain of the bipartite response regulators"/>
    <property type="match status" value="1"/>
</dbReference>
<dbReference type="Pfam" id="PF00072">
    <property type="entry name" value="Response_reg"/>
    <property type="match status" value="1"/>
</dbReference>
<dbReference type="PANTHER" id="PTHR48111">
    <property type="entry name" value="REGULATOR OF RPOS"/>
    <property type="match status" value="1"/>
</dbReference>
<dbReference type="GO" id="GO:0006355">
    <property type="term" value="P:regulation of DNA-templated transcription"/>
    <property type="evidence" value="ECO:0007669"/>
    <property type="project" value="InterPro"/>
</dbReference>
<dbReference type="GO" id="GO:0000156">
    <property type="term" value="F:phosphorelay response regulator activity"/>
    <property type="evidence" value="ECO:0007669"/>
    <property type="project" value="TreeGrafter"/>
</dbReference>